<sequence>MRPARPAAARRRSVIPALLLVALLPAAARGAEPEAAPAAGAAGVPGTTAADAAGRGQRSFGVGPTLGFWSGAGLLAGGGTGRVKGWVSGGYAPVMVFSNERTPGRDLRFDFYNAYQVNAEVSLRVNGPSTTEIALLAGYKYNGVLGHGAGGGLRVLFDVGPRAAVELSFGLAVFPEAMDRLERDHAYPSDRDPGLTPSLQGGANLGLLVFP</sequence>
<dbReference type="Proteomes" id="UP000001935">
    <property type="component" value="Chromosome"/>
</dbReference>
<evidence type="ECO:0000313" key="2">
    <source>
        <dbReference type="EMBL" id="ABC82060.1"/>
    </source>
</evidence>
<dbReference type="STRING" id="290397.Adeh_2290"/>
<evidence type="ECO:0008006" key="4">
    <source>
        <dbReference type="Google" id="ProtNLM"/>
    </source>
</evidence>
<evidence type="ECO:0000256" key="1">
    <source>
        <dbReference type="SAM" id="SignalP"/>
    </source>
</evidence>
<keyword evidence="1" id="KW-0732">Signal</keyword>
<feature type="signal peptide" evidence="1">
    <location>
        <begin position="1"/>
        <end position="30"/>
    </location>
</feature>
<name>Q2IK83_ANADE</name>
<dbReference type="KEGG" id="ade:Adeh_2290"/>
<dbReference type="RefSeq" id="WP_011421342.1">
    <property type="nucleotide sequence ID" value="NC_007760.1"/>
</dbReference>
<dbReference type="AlphaFoldDB" id="Q2IK83"/>
<dbReference type="HOGENOM" id="CLU_1302798_0_0_7"/>
<protein>
    <recommendedName>
        <fullName evidence="4">Outer membrane protein beta-barrel domain-containing protein</fullName>
    </recommendedName>
</protein>
<gene>
    <name evidence="2" type="ordered locus">Adeh_2290</name>
</gene>
<organism evidence="2 3">
    <name type="scientific">Anaeromyxobacter dehalogenans (strain 2CP-C)</name>
    <dbReference type="NCBI Taxonomy" id="290397"/>
    <lineage>
        <taxon>Bacteria</taxon>
        <taxon>Pseudomonadati</taxon>
        <taxon>Myxococcota</taxon>
        <taxon>Myxococcia</taxon>
        <taxon>Myxococcales</taxon>
        <taxon>Cystobacterineae</taxon>
        <taxon>Anaeromyxobacteraceae</taxon>
        <taxon>Anaeromyxobacter</taxon>
    </lineage>
</organism>
<dbReference type="OrthoDB" id="9939627at2"/>
<accession>Q2IK83</accession>
<reference evidence="2" key="1">
    <citation type="submission" date="2006-01" db="EMBL/GenBank/DDBJ databases">
        <title>Complete sequence of Anaeromyxobacter dehalogenans 2CP-C.</title>
        <authorList>
            <consortium name="US DOE Joint Genome Institute"/>
            <person name="Copeland A."/>
            <person name="Lucas S."/>
            <person name="Lapidus A."/>
            <person name="Barry K."/>
            <person name="Detter J.C."/>
            <person name="Glavina T."/>
            <person name="Hammon N."/>
            <person name="Israni S."/>
            <person name="Pitluck S."/>
            <person name="Brettin T."/>
            <person name="Bruce D."/>
            <person name="Han C."/>
            <person name="Tapia R."/>
            <person name="Gilna P."/>
            <person name="Kiss H."/>
            <person name="Schmutz J."/>
            <person name="Larimer F."/>
            <person name="Land M."/>
            <person name="Kyrpides N."/>
            <person name="Anderson I."/>
            <person name="Sanford R.A."/>
            <person name="Ritalahti K.M."/>
            <person name="Thomas H.S."/>
            <person name="Kirby J.R."/>
            <person name="Zhulin I.B."/>
            <person name="Loeffler F.E."/>
            <person name="Richardson P."/>
        </authorList>
    </citation>
    <scope>NUCLEOTIDE SEQUENCE</scope>
    <source>
        <strain evidence="2">2CP-C</strain>
    </source>
</reference>
<feature type="chain" id="PRO_5004209733" description="Outer membrane protein beta-barrel domain-containing protein" evidence="1">
    <location>
        <begin position="31"/>
        <end position="211"/>
    </location>
</feature>
<proteinExistence type="predicted"/>
<dbReference type="EMBL" id="CP000251">
    <property type="protein sequence ID" value="ABC82060.1"/>
    <property type="molecule type" value="Genomic_DNA"/>
</dbReference>
<evidence type="ECO:0000313" key="3">
    <source>
        <dbReference type="Proteomes" id="UP000001935"/>
    </source>
</evidence>